<dbReference type="InterPro" id="IPR012338">
    <property type="entry name" value="Beta-lactam/transpept-like"/>
</dbReference>
<name>A0A7I9VT35_9BACT</name>
<dbReference type="InterPro" id="IPR050515">
    <property type="entry name" value="Beta-lactam/transpept"/>
</dbReference>
<dbReference type="AlphaFoldDB" id="A0A7I9VT35"/>
<reference evidence="3" key="1">
    <citation type="journal article" date="2020" name="Appl. Environ. Microbiol.">
        <title>Diazotrophic Anaeromyxobacter Isolates from Soils.</title>
        <authorList>
            <person name="Masuda Y."/>
            <person name="Yamanaka H."/>
            <person name="Xu Z.X."/>
            <person name="Shiratori Y."/>
            <person name="Aono T."/>
            <person name="Amachi S."/>
            <person name="Senoo K."/>
            <person name="Itoh H."/>
        </authorList>
    </citation>
    <scope>NUCLEOTIDE SEQUENCE [LARGE SCALE GENOMIC DNA]</scope>
    <source>
        <strain evidence="3">R267</strain>
    </source>
</reference>
<protein>
    <submittedName>
        <fullName evidence="2">Penicillin-binding protein</fullName>
    </submittedName>
</protein>
<keyword evidence="3" id="KW-1185">Reference proteome</keyword>
<proteinExistence type="predicted"/>
<dbReference type="GO" id="GO:0005886">
    <property type="term" value="C:plasma membrane"/>
    <property type="evidence" value="ECO:0007669"/>
    <property type="project" value="TreeGrafter"/>
</dbReference>
<feature type="domain" description="Penicillin-binding protein transpeptidase" evidence="1">
    <location>
        <begin position="47"/>
        <end position="331"/>
    </location>
</feature>
<dbReference type="PANTHER" id="PTHR30627">
    <property type="entry name" value="PEPTIDOGLYCAN D,D-TRANSPEPTIDASE"/>
    <property type="match status" value="1"/>
</dbReference>
<organism evidence="2 3">
    <name type="scientific">Anaeromyxobacter diazotrophicus</name>
    <dbReference type="NCBI Taxonomy" id="2590199"/>
    <lineage>
        <taxon>Bacteria</taxon>
        <taxon>Pseudomonadati</taxon>
        <taxon>Myxococcota</taxon>
        <taxon>Myxococcia</taxon>
        <taxon>Myxococcales</taxon>
        <taxon>Cystobacterineae</taxon>
        <taxon>Anaeromyxobacteraceae</taxon>
        <taxon>Anaeromyxobacter</taxon>
    </lineage>
</organism>
<dbReference type="Pfam" id="PF00905">
    <property type="entry name" value="Transpeptidase"/>
    <property type="match status" value="1"/>
</dbReference>
<dbReference type="GO" id="GO:0008658">
    <property type="term" value="F:penicillin binding"/>
    <property type="evidence" value="ECO:0007669"/>
    <property type="project" value="InterPro"/>
</dbReference>
<comment type="caution">
    <text evidence="2">The sequence shown here is derived from an EMBL/GenBank/DDBJ whole genome shotgun (WGS) entry which is preliminary data.</text>
</comment>
<evidence type="ECO:0000259" key="1">
    <source>
        <dbReference type="Pfam" id="PF00905"/>
    </source>
</evidence>
<dbReference type="EMBL" id="BJTG01000013">
    <property type="protein sequence ID" value="GEJ59388.1"/>
    <property type="molecule type" value="Genomic_DNA"/>
</dbReference>
<dbReference type="PANTHER" id="PTHR30627:SF2">
    <property type="entry name" value="PEPTIDOGLYCAN D,D-TRANSPEPTIDASE MRDA"/>
    <property type="match status" value="1"/>
</dbReference>
<evidence type="ECO:0000313" key="3">
    <source>
        <dbReference type="Proteomes" id="UP000503640"/>
    </source>
</evidence>
<dbReference type="GO" id="GO:0071972">
    <property type="term" value="F:peptidoglycan L,D-transpeptidase activity"/>
    <property type="evidence" value="ECO:0007669"/>
    <property type="project" value="TreeGrafter"/>
</dbReference>
<sequence>MLGAMTYDPRLGRYTAPYGAGRASLTISPRLQQGLEKLLADYRVPVGAAVLLEPGTGRVLALAEHSERGARGRVALSPVAPAASVFKIVTSAALLEKGLTPEQEVCFHGGRHRIQKALLSDNPRRDRVCLTLASALGKSANVVFAKMAGRELSADLLRAEAGKLLFDAAIPFDWPVEPSPAHISDDPFEFATTAAGFGPVKLSPLHGALLAAIVANGGKFVAPRVVDAVEGGAAPAPAGERAVLRPEVAAALARMMATTTTEGTARKIFRRDRASRRSPLREVSVAGKTGSLADANPYKDYSWFVGFAPVDDPQVAVAAVVVNERLWRIKASLVAHEALKAYFEAEGGRVVRTARAR</sequence>
<accession>A0A7I9VT35</accession>
<gene>
    <name evidence="2" type="ORF">AMYX_41290</name>
</gene>
<dbReference type="GO" id="GO:0071555">
    <property type="term" value="P:cell wall organization"/>
    <property type="evidence" value="ECO:0007669"/>
    <property type="project" value="TreeGrafter"/>
</dbReference>
<dbReference type="SUPFAM" id="SSF56601">
    <property type="entry name" value="beta-lactamase/transpeptidase-like"/>
    <property type="match status" value="1"/>
</dbReference>
<evidence type="ECO:0000313" key="2">
    <source>
        <dbReference type="EMBL" id="GEJ59388.1"/>
    </source>
</evidence>
<dbReference type="Proteomes" id="UP000503640">
    <property type="component" value="Unassembled WGS sequence"/>
</dbReference>
<dbReference type="Gene3D" id="3.40.710.10">
    <property type="entry name" value="DD-peptidase/beta-lactamase superfamily"/>
    <property type="match status" value="1"/>
</dbReference>
<dbReference type="InterPro" id="IPR001460">
    <property type="entry name" value="PCN-bd_Tpept"/>
</dbReference>
<dbReference type="RefSeq" id="WP_235969732.1">
    <property type="nucleotide sequence ID" value="NZ_BJTG01000013.1"/>
</dbReference>